<name>A0A6A6D749_9PEZI</name>
<dbReference type="AlphaFoldDB" id="A0A6A6D749"/>
<feature type="compositionally biased region" description="Basic and acidic residues" evidence="1">
    <location>
        <begin position="20"/>
        <end position="30"/>
    </location>
</feature>
<feature type="compositionally biased region" description="Polar residues" evidence="1">
    <location>
        <begin position="123"/>
        <end position="134"/>
    </location>
</feature>
<reference evidence="2" key="1">
    <citation type="journal article" date="2020" name="Stud. Mycol.">
        <title>101 Dothideomycetes genomes: a test case for predicting lifestyles and emergence of pathogens.</title>
        <authorList>
            <person name="Haridas S."/>
            <person name="Albert R."/>
            <person name="Binder M."/>
            <person name="Bloem J."/>
            <person name="Labutti K."/>
            <person name="Salamov A."/>
            <person name="Andreopoulos B."/>
            <person name="Baker S."/>
            <person name="Barry K."/>
            <person name="Bills G."/>
            <person name="Bluhm B."/>
            <person name="Cannon C."/>
            <person name="Castanera R."/>
            <person name="Culley D."/>
            <person name="Daum C."/>
            <person name="Ezra D."/>
            <person name="Gonzalez J."/>
            <person name="Henrissat B."/>
            <person name="Kuo A."/>
            <person name="Liang C."/>
            <person name="Lipzen A."/>
            <person name="Lutzoni F."/>
            <person name="Magnuson J."/>
            <person name="Mondo S."/>
            <person name="Nolan M."/>
            <person name="Ohm R."/>
            <person name="Pangilinan J."/>
            <person name="Park H.-J."/>
            <person name="Ramirez L."/>
            <person name="Alfaro M."/>
            <person name="Sun H."/>
            <person name="Tritt A."/>
            <person name="Yoshinaga Y."/>
            <person name="Zwiers L.-H."/>
            <person name="Turgeon B."/>
            <person name="Goodwin S."/>
            <person name="Spatafora J."/>
            <person name="Crous P."/>
            <person name="Grigoriev I."/>
        </authorList>
    </citation>
    <scope>NUCLEOTIDE SEQUENCE</scope>
    <source>
        <strain evidence="2">CBS 207.26</strain>
    </source>
</reference>
<proteinExistence type="predicted"/>
<feature type="compositionally biased region" description="Polar residues" evidence="1">
    <location>
        <begin position="68"/>
        <end position="108"/>
    </location>
</feature>
<evidence type="ECO:0000313" key="3">
    <source>
        <dbReference type="Proteomes" id="UP000800200"/>
    </source>
</evidence>
<feature type="compositionally biased region" description="Low complexity" evidence="1">
    <location>
        <begin position="56"/>
        <end position="67"/>
    </location>
</feature>
<evidence type="ECO:0000313" key="2">
    <source>
        <dbReference type="EMBL" id="KAF2174895.1"/>
    </source>
</evidence>
<keyword evidence="3" id="KW-1185">Reference proteome</keyword>
<feature type="region of interest" description="Disordered" evidence="1">
    <location>
        <begin position="1"/>
        <end position="134"/>
    </location>
</feature>
<accession>A0A6A6D749</accession>
<evidence type="ECO:0000256" key="1">
    <source>
        <dbReference type="SAM" id="MobiDB-lite"/>
    </source>
</evidence>
<dbReference type="Proteomes" id="UP000800200">
    <property type="component" value="Unassembled WGS sequence"/>
</dbReference>
<dbReference type="EMBL" id="ML994761">
    <property type="protein sequence ID" value="KAF2174895.1"/>
    <property type="molecule type" value="Genomic_DNA"/>
</dbReference>
<organism evidence="2 3">
    <name type="scientific">Zopfia rhizophila CBS 207.26</name>
    <dbReference type="NCBI Taxonomy" id="1314779"/>
    <lineage>
        <taxon>Eukaryota</taxon>
        <taxon>Fungi</taxon>
        <taxon>Dikarya</taxon>
        <taxon>Ascomycota</taxon>
        <taxon>Pezizomycotina</taxon>
        <taxon>Dothideomycetes</taxon>
        <taxon>Dothideomycetes incertae sedis</taxon>
        <taxon>Zopfiaceae</taxon>
        <taxon>Zopfia</taxon>
    </lineage>
</organism>
<gene>
    <name evidence="2" type="ORF">K469DRAFT_647806</name>
</gene>
<sequence>MSPPRRHGQRDYPATSPDENEQKYGGETKPGRPATPPPDDRSTPERHDSRLSTPRSTYSSTASGYSSNAHYSYTQQPGSHSYTSRSVQAEGQTISSSSSYGMENATNKDASERRTNGHRTVETRPTASSAQSNAWIWSAPHQNHYRVSYNSNGKFAPDRCTY</sequence>
<feature type="compositionally biased region" description="Basic and acidic residues" evidence="1">
    <location>
        <begin position="38"/>
        <end position="50"/>
    </location>
</feature>
<protein>
    <submittedName>
        <fullName evidence="2">Uncharacterized protein</fullName>
    </submittedName>
</protein>
<feature type="compositionally biased region" description="Basic and acidic residues" evidence="1">
    <location>
        <begin position="109"/>
        <end position="122"/>
    </location>
</feature>